<reference evidence="2" key="1">
    <citation type="submission" date="2014-09" db="EMBL/GenBank/DDBJ databases">
        <authorList>
            <person name="Magalhaes I.L.F."/>
            <person name="Oliveira U."/>
            <person name="Santos F.R."/>
            <person name="Vidigal T.H.D.A."/>
            <person name="Brescovit A.D."/>
            <person name="Santos A.J."/>
        </authorList>
    </citation>
    <scope>NUCLEOTIDE SEQUENCE</scope>
    <source>
        <tissue evidence="2">Shoot tissue taken approximately 20 cm above the soil surface</tissue>
    </source>
</reference>
<evidence type="ECO:0000256" key="1">
    <source>
        <dbReference type="SAM" id="MobiDB-lite"/>
    </source>
</evidence>
<name>A0A0A8XP86_ARUDO</name>
<proteinExistence type="predicted"/>
<accession>A0A0A8XP86</accession>
<feature type="region of interest" description="Disordered" evidence="1">
    <location>
        <begin position="1"/>
        <end position="33"/>
    </location>
</feature>
<reference evidence="2" key="2">
    <citation type="journal article" date="2015" name="Data Brief">
        <title>Shoot transcriptome of the giant reed, Arundo donax.</title>
        <authorList>
            <person name="Barrero R.A."/>
            <person name="Guerrero F.D."/>
            <person name="Moolhuijzen P."/>
            <person name="Goolsby J.A."/>
            <person name="Tidwell J."/>
            <person name="Bellgard S.E."/>
            <person name="Bellgard M.I."/>
        </authorList>
    </citation>
    <scope>NUCLEOTIDE SEQUENCE</scope>
    <source>
        <tissue evidence="2">Shoot tissue taken approximately 20 cm above the soil surface</tissue>
    </source>
</reference>
<feature type="compositionally biased region" description="Low complexity" evidence="1">
    <location>
        <begin position="9"/>
        <end position="24"/>
    </location>
</feature>
<dbReference type="EMBL" id="GBRH01283575">
    <property type="protein sequence ID" value="JAD14320.1"/>
    <property type="molecule type" value="Transcribed_RNA"/>
</dbReference>
<dbReference type="AlphaFoldDB" id="A0A0A8XP86"/>
<sequence>MGGSASGWPRGPLPSGRPARARAPAARELRGGAGGGGALVVIQFGSVTDSDLGLPASLYGTAVRRMRDPAMAALE</sequence>
<organism evidence="2">
    <name type="scientific">Arundo donax</name>
    <name type="common">Giant reed</name>
    <name type="synonym">Donax arundinaceus</name>
    <dbReference type="NCBI Taxonomy" id="35708"/>
    <lineage>
        <taxon>Eukaryota</taxon>
        <taxon>Viridiplantae</taxon>
        <taxon>Streptophyta</taxon>
        <taxon>Embryophyta</taxon>
        <taxon>Tracheophyta</taxon>
        <taxon>Spermatophyta</taxon>
        <taxon>Magnoliopsida</taxon>
        <taxon>Liliopsida</taxon>
        <taxon>Poales</taxon>
        <taxon>Poaceae</taxon>
        <taxon>PACMAD clade</taxon>
        <taxon>Arundinoideae</taxon>
        <taxon>Arundineae</taxon>
        <taxon>Arundo</taxon>
    </lineage>
</organism>
<protein>
    <submittedName>
        <fullName evidence="2">Uncharacterized protein</fullName>
    </submittedName>
</protein>
<evidence type="ECO:0000313" key="2">
    <source>
        <dbReference type="EMBL" id="JAD14320.1"/>
    </source>
</evidence>